<gene>
    <name evidence="2" type="ORF">PCAL00307_LOCUS21618</name>
</gene>
<dbReference type="AlphaFoldDB" id="A0A7S4A7C9"/>
<sequence length="274" mass="29688">MASLAAAIDVDADDTPTPRVVRGTGSSAAPLELESSDSENDAPRAKRRRSDAPPPPAQAAVAPALLPTAEHVLPPDPVDGARNSFESFLSEGHHNGNRKPECLVYLCCRESTEGFRAGLARCKESCDEWPHIQDKCMQRDGSRHISFHKGRLSAGQVREIAERCRGLSPPTEVAFGPGFNNWSAGNYIGLAKSSRDALRALKEEIMGPIKGGKANCDHLSLYRKRGLKGPDVDAAFASVRRAMAGHDWGSLPVHSIRIKIMRKGYDECKVLLSV</sequence>
<protein>
    <submittedName>
        <fullName evidence="2">Uncharacterized protein</fullName>
    </submittedName>
</protein>
<proteinExistence type="predicted"/>
<accession>A0A7S4A7C9</accession>
<evidence type="ECO:0000256" key="1">
    <source>
        <dbReference type="SAM" id="MobiDB-lite"/>
    </source>
</evidence>
<dbReference type="EMBL" id="HBIW01025054">
    <property type="protein sequence ID" value="CAE0706168.1"/>
    <property type="molecule type" value="Transcribed_RNA"/>
</dbReference>
<feature type="region of interest" description="Disordered" evidence="1">
    <location>
        <begin position="1"/>
        <end position="59"/>
    </location>
</feature>
<reference evidence="2" key="1">
    <citation type="submission" date="2021-01" db="EMBL/GenBank/DDBJ databases">
        <authorList>
            <person name="Corre E."/>
            <person name="Pelletier E."/>
            <person name="Niang G."/>
            <person name="Scheremetjew M."/>
            <person name="Finn R."/>
            <person name="Kale V."/>
            <person name="Holt S."/>
            <person name="Cochrane G."/>
            <person name="Meng A."/>
            <person name="Brown T."/>
            <person name="Cohen L."/>
        </authorList>
    </citation>
    <scope>NUCLEOTIDE SEQUENCE</scope>
    <source>
        <strain evidence="2">CCMP1756</strain>
    </source>
</reference>
<organism evidence="2">
    <name type="scientific">Pelagomonas calceolata</name>
    <dbReference type="NCBI Taxonomy" id="35677"/>
    <lineage>
        <taxon>Eukaryota</taxon>
        <taxon>Sar</taxon>
        <taxon>Stramenopiles</taxon>
        <taxon>Ochrophyta</taxon>
        <taxon>Pelagophyceae</taxon>
        <taxon>Pelagomonadales</taxon>
        <taxon>Pelagomonadaceae</taxon>
        <taxon>Pelagomonas</taxon>
    </lineage>
</organism>
<evidence type="ECO:0000313" key="2">
    <source>
        <dbReference type="EMBL" id="CAE0706168.1"/>
    </source>
</evidence>
<name>A0A7S4A7C9_9STRA</name>